<dbReference type="AlphaFoldDB" id="A0A3N6UX09"/>
<proteinExistence type="predicted"/>
<evidence type="ECO:0000313" key="1">
    <source>
        <dbReference type="EMBL" id="RQM37375.1"/>
    </source>
</evidence>
<name>A0A3N6UX09_9GAMM</name>
<reference evidence="1 2" key="1">
    <citation type="submission" date="2018-10" db="EMBL/GenBank/DDBJ databases">
        <title>Draft genome sequence for the type isolate of Erwinia psidii, agent causal of bacterial blight in guava (Psidium guajava) and wilt and die-back of Eucalyptus spp.</title>
        <authorList>
            <person name="Hermenegildo P.S."/>
            <person name="Santos S.A."/>
            <person name="Guimaraes L.M.S."/>
            <person name="Vidigal P.M.P."/>
            <person name="Pereira I.C."/>
            <person name="Badel J.L."/>
            <person name="Alfenas-Zerbini P."/>
            <person name="Ferreira M.A.S.V."/>
            <person name="Alfenas A.C."/>
        </authorList>
    </citation>
    <scope>NUCLEOTIDE SEQUENCE [LARGE SCALE GENOMIC DNA]</scope>
    <source>
        <strain evidence="1 2">IBSBF 435</strain>
    </source>
</reference>
<dbReference type="Proteomes" id="UP000279457">
    <property type="component" value="Unassembled WGS sequence"/>
</dbReference>
<comment type="caution">
    <text evidence="1">The sequence shown here is derived from an EMBL/GenBank/DDBJ whole genome shotgun (WGS) entry which is preliminary data.</text>
</comment>
<evidence type="ECO:0000313" key="2">
    <source>
        <dbReference type="Proteomes" id="UP000279457"/>
    </source>
</evidence>
<accession>A0A3N6UX09</accession>
<protein>
    <submittedName>
        <fullName evidence="1">Uncharacterized protein</fullName>
    </submittedName>
</protein>
<gene>
    <name evidence="1" type="ORF">EB241_15555</name>
</gene>
<dbReference type="EMBL" id="RHHM01000012">
    <property type="protein sequence ID" value="RQM37375.1"/>
    <property type="molecule type" value="Genomic_DNA"/>
</dbReference>
<sequence length="79" mass="9076">MFKPENAENGLMVRDPKGRGQITLLLRDSPFVWITKQMANALLQRYLTTGGLHAQWWDTAYGRRASLPNKSLFQATIKR</sequence>
<keyword evidence="2" id="KW-1185">Reference proteome</keyword>
<organism evidence="1 2">
    <name type="scientific">Erwinia psidii</name>
    <dbReference type="NCBI Taxonomy" id="69224"/>
    <lineage>
        <taxon>Bacteria</taxon>
        <taxon>Pseudomonadati</taxon>
        <taxon>Pseudomonadota</taxon>
        <taxon>Gammaproteobacteria</taxon>
        <taxon>Enterobacterales</taxon>
        <taxon>Erwiniaceae</taxon>
        <taxon>Erwinia</taxon>
    </lineage>
</organism>